<dbReference type="EMBL" id="ML732781">
    <property type="protein sequence ID" value="KAB8275483.1"/>
    <property type="molecule type" value="Genomic_DNA"/>
</dbReference>
<reference evidence="2 3" key="1">
    <citation type="submission" date="2019-04" db="EMBL/GenBank/DDBJ databases">
        <title>Fungal friends and foes A comparative genomics study of 23 Aspergillus species from section Flavi.</title>
        <authorList>
            <consortium name="DOE Joint Genome Institute"/>
            <person name="Kjaerbolling I."/>
            <person name="Vesth T.C."/>
            <person name="Frisvad J.C."/>
            <person name="Nybo J.L."/>
            <person name="Theobald S."/>
            <person name="Kildgaard S."/>
            <person name="Petersen T.I."/>
            <person name="Kuo A."/>
            <person name="Sato A."/>
            <person name="Lyhne E.K."/>
            <person name="Kogle M.E."/>
            <person name="Wiebenga A."/>
            <person name="Kun R.S."/>
            <person name="Lubbers R.J."/>
            <person name="Makela M.R."/>
            <person name="Barry K."/>
            <person name="Chovatia M."/>
            <person name="Clum A."/>
            <person name="Daum C."/>
            <person name="Haridas S."/>
            <person name="He G."/>
            <person name="LaButti K."/>
            <person name="Lipzen A."/>
            <person name="Mondo S."/>
            <person name="Pangilinan J."/>
            <person name="Riley R."/>
            <person name="Salamov A."/>
            <person name="Simmons B.A."/>
            <person name="Magnuson J.K."/>
            <person name="Henrissat B."/>
            <person name="Mortensen U.H."/>
            <person name="Larsen T.O."/>
            <person name="De vries R.P."/>
            <person name="Grigoriev I.V."/>
            <person name="Machida M."/>
            <person name="Baker S.E."/>
            <person name="Andersen M.R."/>
        </authorList>
    </citation>
    <scope>NUCLEOTIDE SEQUENCE [LARGE SCALE GENOMIC DNA]</scope>
    <source>
        <strain evidence="2 3">CBS 117635</strain>
    </source>
</reference>
<keyword evidence="3" id="KW-1185">Reference proteome</keyword>
<accession>A0A5N6JCH8</accession>
<evidence type="ECO:0000256" key="1">
    <source>
        <dbReference type="SAM" id="SignalP"/>
    </source>
</evidence>
<dbReference type="Proteomes" id="UP000326289">
    <property type="component" value="Unassembled WGS sequence"/>
</dbReference>
<protein>
    <recommendedName>
        <fullName evidence="4">Secreted protein</fullName>
    </recommendedName>
</protein>
<sequence length="69" mass="8186">MNLLVTMVFLTSMWQQLCRNDKLERQPIFCANLQCLGLLTSHIVQWLIHSKKHFRRRSLGKCPINRSCE</sequence>
<evidence type="ECO:0008006" key="4">
    <source>
        <dbReference type="Google" id="ProtNLM"/>
    </source>
</evidence>
<evidence type="ECO:0000313" key="2">
    <source>
        <dbReference type="EMBL" id="KAB8275483.1"/>
    </source>
</evidence>
<feature type="chain" id="PRO_5025017290" description="Secreted protein" evidence="1">
    <location>
        <begin position="21"/>
        <end position="69"/>
    </location>
</feature>
<feature type="signal peptide" evidence="1">
    <location>
        <begin position="1"/>
        <end position="20"/>
    </location>
</feature>
<keyword evidence="1" id="KW-0732">Signal</keyword>
<dbReference type="AlphaFoldDB" id="A0A5N6JCH8"/>
<proteinExistence type="predicted"/>
<evidence type="ECO:0000313" key="3">
    <source>
        <dbReference type="Proteomes" id="UP000326289"/>
    </source>
</evidence>
<gene>
    <name evidence="2" type="ORF">BDV30DRAFT_207532</name>
</gene>
<name>A0A5N6JCH8_9EURO</name>
<organism evidence="2 3">
    <name type="scientific">Aspergillus minisclerotigenes</name>
    <dbReference type="NCBI Taxonomy" id="656917"/>
    <lineage>
        <taxon>Eukaryota</taxon>
        <taxon>Fungi</taxon>
        <taxon>Dikarya</taxon>
        <taxon>Ascomycota</taxon>
        <taxon>Pezizomycotina</taxon>
        <taxon>Eurotiomycetes</taxon>
        <taxon>Eurotiomycetidae</taxon>
        <taxon>Eurotiales</taxon>
        <taxon>Aspergillaceae</taxon>
        <taxon>Aspergillus</taxon>
        <taxon>Aspergillus subgen. Circumdati</taxon>
    </lineage>
</organism>